<accession>A0AAN6PRT7</accession>
<dbReference type="EMBL" id="MU854327">
    <property type="protein sequence ID" value="KAK4043435.1"/>
    <property type="molecule type" value="Genomic_DNA"/>
</dbReference>
<keyword evidence="2" id="KW-1185">Reference proteome</keyword>
<dbReference type="AlphaFoldDB" id="A0AAN6PRT7"/>
<sequence>MSRWEGKPSWEIDRSELARSNSPLETPPPVPLERTLTITGVKTIRERGGAHARWVRMMLIELVQGGCMLNLIKRAGDGNGQTVDPTLLSPEPFRIRVLQNVF</sequence>
<evidence type="ECO:0000313" key="2">
    <source>
        <dbReference type="Proteomes" id="UP001303115"/>
    </source>
</evidence>
<dbReference type="Proteomes" id="UP001303115">
    <property type="component" value="Unassembled WGS sequence"/>
</dbReference>
<comment type="caution">
    <text evidence="1">The sequence shown here is derived from an EMBL/GenBank/DDBJ whole genome shotgun (WGS) entry which is preliminary data.</text>
</comment>
<name>A0AAN6PRT7_9PEZI</name>
<organism evidence="1 2">
    <name type="scientific">Parachaetomium inaequale</name>
    <dbReference type="NCBI Taxonomy" id="2588326"/>
    <lineage>
        <taxon>Eukaryota</taxon>
        <taxon>Fungi</taxon>
        <taxon>Dikarya</taxon>
        <taxon>Ascomycota</taxon>
        <taxon>Pezizomycotina</taxon>
        <taxon>Sordariomycetes</taxon>
        <taxon>Sordariomycetidae</taxon>
        <taxon>Sordariales</taxon>
        <taxon>Chaetomiaceae</taxon>
        <taxon>Parachaetomium</taxon>
    </lineage>
</organism>
<gene>
    <name evidence="1" type="ORF">C8A01DRAFT_32360</name>
</gene>
<proteinExistence type="predicted"/>
<protein>
    <submittedName>
        <fullName evidence="1">Uncharacterized protein</fullName>
    </submittedName>
</protein>
<reference evidence="2" key="1">
    <citation type="journal article" date="2023" name="Mol. Phylogenet. Evol.">
        <title>Genome-scale phylogeny and comparative genomics of the fungal order Sordariales.</title>
        <authorList>
            <person name="Hensen N."/>
            <person name="Bonometti L."/>
            <person name="Westerberg I."/>
            <person name="Brannstrom I.O."/>
            <person name="Guillou S."/>
            <person name="Cros-Aarteil S."/>
            <person name="Calhoun S."/>
            <person name="Haridas S."/>
            <person name="Kuo A."/>
            <person name="Mondo S."/>
            <person name="Pangilinan J."/>
            <person name="Riley R."/>
            <person name="LaButti K."/>
            <person name="Andreopoulos B."/>
            <person name="Lipzen A."/>
            <person name="Chen C."/>
            <person name="Yan M."/>
            <person name="Daum C."/>
            <person name="Ng V."/>
            <person name="Clum A."/>
            <person name="Steindorff A."/>
            <person name="Ohm R.A."/>
            <person name="Martin F."/>
            <person name="Silar P."/>
            <person name="Natvig D.O."/>
            <person name="Lalanne C."/>
            <person name="Gautier V."/>
            <person name="Ament-Velasquez S.L."/>
            <person name="Kruys A."/>
            <person name="Hutchinson M.I."/>
            <person name="Powell A.J."/>
            <person name="Barry K."/>
            <person name="Miller A.N."/>
            <person name="Grigoriev I.V."/>
            <person name="Debuchy R."/>
            <person name="Gladieux P."/>
            <person name="Hiltunen Thoren M."/>
            <person name="Johannesson H."/>
        </authorList>
    </citation>
    <scope>NUCLEOTIDE SEQUENCE [LARGE SCALE GENOMIC DNA]</scope>
    <source>
        <strain evidence="2">CBS 284.82</strain>
    </source>
</reference>
<evidence type="ECO:0000313" key="1">
    <source>
        <dbReference type="EMBL" id="KAK4043435.1"/>
    </source>
</evidence>